<gene>
    <name evidence="2" type="ORF">KK1_022521</name>
</gene>
<dbReference type="Pfam" id="PF07727">
    <property type="entry name" value="RVT_2"/>
    <property type="match status" value="1"/>
</dbReference>
<keyword evidence="3" id="KW-1185">Reference proteome</keyword>
<feature type="domain" description="Reverse transcriptase Ty1/copia-type" evidence="1">
    <location>
        <begin position="4"/>
        <end position="43"/>
    </location>
</feature>
<reference evidence="2 3" key="1">
    <citation type="journal article" date="2012" name="Nat. Biotechnol.">
        <title>Draft genome sequence of pigeonpea (Cajanus cajan), an orphan legume crop of resource-poor farmers.</title>
        <authorList>
            <person name="Varshney R.K."/>
            <person name="Chen W."/>
            <person name="Li Y."/>
            <person name="Bharti A.K."/>
            <person name="Saxena R.K."/>
            <person name="Schlueter J.A."/>
            <person name="Donoghue M.T."/>
            <person name="Azam S."/>
            <person name="Fan G."/>
            <person name="Whaley A.M."/>
            <person name="Farmer A.D."/>
            <person name="Sheridan J."/>
            <person name="Iwata A."/>
            <person name="Tuteja R."/>
            <person name="Penmetsa R.V."/>
            <person name="Wu W."/>
            <person name="Upadhyaya H.D."/>
            <person name="Yang S.P."/>
            <person name="Shah T."/>
            <person name="Saxena K.B."/>
            <person name="Michael T."/>
            <person name="McCombie W.R."/>
            <person name="Yang B."/>
            <person name="Zhang G."/>
            <person name="Yang H."/>
            <person name="Wang J."/>
            <person name="Spillane C."/>
            <person name="Cook D.R."/>
            <person name="May G.D."/>
            <person name="Xu X."/>
            <person name="Jackson S.A."/>
        </authorList>
    </citation>
    <scope>NUCLEOTIDE SEQUENCE [LARGE SCALE GENOMIC DNA]</scope>
    <source>
        <strain evidence="3">cv. Asha</strain>
    </source>
</reference>
<evidence type="ECO:0000313" key="2">
    <source>
        <dbReference type="EMBL" id="KYP68872.1"/>
    </source>
</evidence>
<dbReference type="Proteomes" id="UP000075243">
    <property type="component" value="Chromosome 4"/>
</dbReference>
<accession>A0A151TP92</accession>
<dbReference type="AlphaFoldDB" id="A0A151TP92"/>
<evidence type="ECO:0000259" key="1">
    <source>
        <dbReference type="Pfam" id="PF07727"/>
    </source>
</evidence>
<dbReference type="Gramene" id="C.cajan_21870.t">
    <property type="protein sequence ID" value="C.cajan_21870.t.cds1"/>
    <property type="gene ID" value="C.cajan_21870"/>
</dbReference>
<dbReference type="InterPro" id="IPR013103">
    <property type="entry name" value="RVT_2"/>
</dbReference>
<evidence type="ECO:0000313" key="3">
    <source>
        <dbReference type="Proteomes" id="UP000075243"/>
    </source>
</evidence>
<proteinExistence type="predicted"/>
<organism evidence="2 3">
    <name type="scientific">Cajanus cajan</name>
    <name type="common">Pigeon pea</name>
    <name type="synonym">Cajanus indicus</name>
    <dbReference type="NCBI Taxonomy" id="3821"/>
    <lineage>
        <taxon>Eukaryota</taxon>
        <taxon>Viridiplantae</taxon>
        <taxon>Streptophyta</taxon>
        <taxon>Embryophyta</taxon>
        <taxon>Tracheophyta</taxon>
        <taxon>Spermatophyta</taxon>
        <taxon>Magnoliopsida</taxon>
        <taxon>eudicotyledons</taxon>
        <taxon>Gunneridae</taxon>
        <taxon>Pentapetalae</taxon>
        <taxon>rosids</taxon>
        <taxon>fabids</taxon>
        <taxon>Fabales</taxon>
        <taxon>Fabaceae</taxon>
        <taxon>Papilionoideae</taxon>
        <taxon>50 kb inversion clade</taxon>
        <taxon>NPAAA clade</taxon>
        <taxon>indigoferoid/millettioid clade</taxon>
        <taxon>Phaseoleae</taxon>
        <taxon>Cajanus</taxon>
    </lineage>
</organism>
<protein>
    <recommendedName>
        <fullName evidence="1">Reverse transcriptase Ty1/copia-type domain-containing protein</fullName>
    </recommendedName>
</protein>
<sequence>MAKIWVVLAIASIKRWHVHQLDMSNMFLHGDLCEDVYMSLPPRVHGYNPT</sequence>
<name>A0A151TP92_CAJCA</name>
<dbReference type="EMBL" id="CM003606">
    <property type="protein sequence ID" value="KYP68872.1"/>
    <property type="molecule type" value="Genomic_DNA"/>
</dbReference>